<dbReference type="EC" id="2.7.1.-" evidence="2"/>
<dbReference type="InterPro" id="IPR004006">
    <property type="entry name" value="DhaK_dom"/>
</dbReference>
<dbReference type="PANTHER" id="PTHR28629:SF4">
    <property type="entry name" value="TRIOKINASE_FMN CYCLASE"/>
    <property type="match status" value="1"/>
</dbReference>
<dbReference type="InterPro" id="IPR007324">
    <property type="entry name" value="Sugar-bd_dom_put"/>
</dbReference>
<dbReference type="PROSITE" id="PS51481">
    <property type="entry name" value="DHAK"/>
    <property type="match status" value="1"/>
</dbReference>
<organism evidence="2 3">
    <name type="scientific">Salipiger profundus</name>
    <dbReference type="NCBI Taxonomy" id="1229727"/>
    <lineage>
        <taxon>Bacteria</taxon>
        <taxon>Pseudomonadati</taxon>
        <taxon>Pseudomonadota</taxon>
        <taxon>Alphaproteobacteria</taxon>
        <taxon>Rhodobacterales</taxon>
        <taxon>Roseobacteraceae</taxon>
        <taxon>Salipiger</taxon>
    </lineage>
</organism>
<dbReference type="Gene3D" id="3.40.50.1360">
    <property type="match status" value="1"/>
</dbReference>
<dbReference type="InterPro" id="IPR050861">
    <property type="entry name" value="Dihydroxyacetone_Kinase"/>
</dbReference>
<dbReference type="Pfam" id="PF02733">
    <property type="entry name" value="Dak1"/>
    <property type="match status" value="1"/>
</dbReference>
<dbReference type="STRING" id="1229727.Ga0080559_TMP3676"/>
<evidence type="ECO:0000313" key="2">
    <source>
        <dbReference type="EMBL" id="APX24472.1"/>
    </source>
</evidence>
<reference evidence="2 3" key="1">
    <citation type="submission" date="2016-03" db="EMBL/GenBank/DDBJ databases">
        <title>Deep-sea bacteria in the southern Pacific.</title>
        <authorList>
            <person name="Tang K."/>
        </authorList>
    </citation>
    <scope>NUCLEOTIDE SEQUENCE [LARGE SCALE GENOMIC DNA]</scope>
    <source>
        <strain evidence="2 3">JLT2016</strain>
    </source>
</reference>
<dbReference type="Pfam" id="PF12802">
    <property type="entry name" value="MarR_2"/>
    <property type="match status" value="1"/>
</dbReference>
<keyword evidence="3" id="KW-1185">Reference proteome</keyword>
<sequence>MAQRTSTRGAGANSSASAPPLRFGDDPLLWAAWLYYEEGLTQGEIATRMGVSRPSVNAYLADARTRGIVSIEIDPEKYRTLSFARALRDHFGLADCLVIPSSGSDSPLVERLGAAAGQVLSRQIQSGDTIAVTWGRTVLAAANHIERRGLRDLRVVQATGGTTAKIPWTPEACATRLAEALGARCIPLSSPAVVSSPEVRDLLVHEPVLAEQMDVLAEANRIILGISSLRPESTIHTSGFFDGVAMHEHYHEAVGSIAGRLISARGEAVEGPLEGRTIGLDLSAIRRIPHRIGVAGGMDKVQAILAALRGGYVNVMVTDADTARAILTSEGYEDKPARRAEATPVALPERLQVKKFLNRPQDAVDETVAGALLAHEGLLLPVESAPRALRAACGPREGKVGLVIGGGSGHEPGFFGYVGQGLADAVAIGNVFAAPPPDPILAATLAADGGAGVLHIFGNFSGDLMNFEMAAEMAQAQDVPVRTVVTTDDIASAPVDARSARRGVAGNVFVFKVAGAACDRMLPLDACAAVARRASQRCFTMGVALEPGASLETRRPSFRLGPDDMEIGVGVHGEPGIARAKLATADETADLIVDRILDEMRPSEGDRVAILVNSLGGTPQMELYILNRRLRQRLQARGITVHRTLIGHYYTSLDMAGVSISMLHLDDELRELLDHPCKSPALTIG</sequence>
<dbReference type="Gene3D" id="1.10.10.10">
    <property type="entry name" value="Winged helix-like DNA-binding domain superfamily/Winged helix DNA-binding domain"/>
    <property type="match status" value="1"/>
</dbReference>
<dbReference type="InterPro" id="IPR000835">
    <property type="entry name" value="HTH_MarR-typ"/>
</dbReference>
<dbReference type="KEGG" id="tpro:Ga0080559_TMP3676"/>
<keyword evidence="2" id="KW-0418">Kinase</keyword>
<evidence type="ECO:0000259" key="1">
    <source>
        <dbReference type="PROSITE" id="PS51481"/>
    </source>
</evidence>
<feature type="domain" description="DhaK" evidence="1">
    <location>
        <begin position="359"/>
        <end position="682"/>
    </location>
</feature>
<dbReference type="Gene3D" id="3.30.1180.20">
    <property type="entry name" value="Dihydroxyacetone kinase, domain 2"/>
    <property type="match status" value="1"/>
</dbReference>
<gene>
    <name evidence="2" type="ORF">Ga0080559_TMP3676</name>
</gene>
<dbReference type="GO" id="GO:0003700">
    <property type="term" value="F:DNA-binding transcription factor activity"/>
    <property type="evidence" value="ECO:0007669"/>
    <property type="project" value="InterPro"/>
</dbReference>
<dbReference type="InterPro" id="IPR036388">
    <property type="entry name" value="WH-like_DNA-bd_sf"/>
</dbReference>
<dbReference type="Proteomes" id="UP000186559">
    <property type="component" value="Chromosome"/>
</dbReference>
<dbReference type="PANTHER" id="PTHR28629">
    <property type="entry name" value="TRIOKINASE/FMN CYCLASE"/>
    <property type="match status" value="1"/>
</dbReference>
<dbReference type="EMBL" id="CP014796">
    <property type="protein sequence ID" value="APX24472.1"/>
    <property type="molecule type" value="Genomic_DNA"/>
</dbReference>
<dbReference type="GO" id="GO:0030246">
    <property type="term" value="F:carbohydrate binding"/>
    <property type="evidence" value="ECO:0007669"/>
    <property type="project" value="InterPro"/>
</dbReference>
<dbReference type="AlphaFoldDB" id="A0A1U7D8N8"/>
<dbReference type="SUPFAM" id="SSF82549">
    <property type="entry name" value="DAK1/DegV-like"/>
    <property type="match status" value="1"/>
</dbReference>
<dbReference type="OrthoDB" id="9806345at2"/>
<evidence type="ECO:0000313" key="3">
    <source>
        <dbReference type="Proteomes" id="UP000186559"/>
    </source>
</evidence>
<dbReference type="InterPro" id="IPR037171">
    <property type="entry name" value="NagB/RpiA_transferase-like"/>
</dbReference>
<dbReference type="GO" id="GO:0004371">
    <property type="term" value="F:glycerone kinase activity"/>
    <property type="evidence" value="ECO:0007669"/>
    <property type="project" value="InterPro"/>
</dbReference>
<dbReference type="RefSeq" id="WP_076624317.1">
    <property type="nucleotide sequence ID" value="NZ_BMEW01000008.1"/>
</dbReference>
<dbReference type="Pfam" id="PF04198">
    <property type="entry name" value="Sugar-bind"/>
    <property type="match status" value="1"/>
</dbReference>
<dbReference type="Gene3D" id="3.40.50.10440">
    <property type="entry name" value="Dihydroxyacetone kinase, domain 1"/>
    <property type="match status" value="1"/>
</dbReference>
<protein>
    <submittedName>
        <fullName evidence="2">Dihydroxyacetone kinase, N-terminal domain</fullName>
        <ecNumber evidence="2">2.7.1.-</ecNumber>
    </submittedName>
</protein>
<dbReference type="SUPFAM" id="SSF100950">
    <property type="entry name" value="NagB/RpiA/CoA transferase-like"/>
    <property type="match status" value="1"/>
</dbReference>
<dbReference type="GO" id="GO:0005829">
    <property type="term" value="C:cytosol"/>
    <property type="evidence" value="ECO:0007669"/>
    <property type="project" value="TreeGrafter"/>
</dbReference>
<dbReference type="FunFam" id="3.40.50.10440:FF:000001">
    <property type="entry name" value="Dihydroxyacetone kinase, DhaK subunit"/>
    <property type="match status" value="1"/>
</dbReference>
<accession>A0A1U7D8N8</accession>
<name>A0A1U7D8N8_9RHOB</name>
<keyword evidence="2" id="KW-0808">Transferase</keyword>
<proteinExistence type="predicted"/>
<dbReference type="GO" id="GO:0019563">
    <property type="term" value="P:glycerol catabolic process"/>
    <property type="evidence" value="ECO:0007669"/>
    <property type="project" value="TreeGrafter"/>
</dbReference>